<dbReference type="SUPFAM" id="SSF53335">
    <property type="entry name" value="S-adenosyl-L-methionine-dependent methyltransferases"/>
    <property type="match status" value="1"/>
</dbReference>
<evidence type="ECO:0000313" key="9">
    <source>
        <dbReference type="Proteomes" id="UP001203512"/>
    </source>
</evidence>
<dbReference type="InterPro" id="IPR002295">
    <property type="entry name" value="N4/N6-MTase_EcoPI_Mod-like"/>
</dbReference>
<dbReference type="InterPro" id="IPR002941">
    <property type="entry name" value="DNA_methylase_N4/N6"/>
</dbReference>
<dbReference type="PANTHER" id="PTHR33375:SF1">
    <property type="entry name" value="CHROMOSOME-PARTITIONING PROTEIN PARB-RELATED"/>
    <property type="match status" value="1"/>
</dbReference>
<dbReference type="InterPro" id="IPR036086">
    <property type="entry name" value="ParB/Sulfiredoxin_sf"/>
</dbReference>
<dbReference type="InterPro" id="IPR029063">
    <property type="entry name" value="SAM-dependent_MTases_sf"/>
</dbReference>
<comment type="catalytic activity">
    <reaction evidence="6">
        <text>a 2'-deoxyadenosine in DNA + S-adenosyl-L-methionine = an N(6)-methyl-2'-deoxyadenosine in DNA + S-adenosyl-L-homocysteine + H(+)</text>
        <dbReference type="Rhea" id="RHEA:15197"/>
        <dbReference type="Rhea" id="RHEA-COMP:12418"/>
        <dbReference type="Rhea" id="RHEA-COMP:12419"/>
        <dbReference type="ChEBI" id="CHEBI:15378"/>
        <dbReference type="ChEBI" id="CHEBI:57856"/>
        <dbReference type="ChEBI" id="CHEBI:59789"/>
        <dbReference type="ChEBI" id="CHEBI:90615"/>
        <dbReference type="ChEBI" id="CHEBI:90616"/>
        <dbReference type="EC" id="2.1.1.72"/>
    </reaction>
</comment>
<evidence type="ECO:0000256" key="4">
    <source>
        <dbReference type="ARBA" id="ARBA00022679"/>
    </source>
</evidence>
<dbReference type="Pfam" id="PF02195">
    <property type="entry name" value="ParB_N"/>
    <property type="match status" value="1"/>
</dbReference>
<feature type="domain" description="ParB-like N-terminal" evidence="7">
    <location>
        <begin position="19"/>
        <end position="105"/>
    </location>
</feature>
<dbReference type="EMBL" id="JALKHS010000006">
    <property type="protein sequence ID" value="MCK0530715.1"/>
    <property type="molecule type" value="Genomic_DNA"/>
</dbReference>
<dbReference type="Proteomes" id="UP001203512">
    <property type="component" value="Unassembled WGS sequence"/>
</dbReference>
<dbReference type="InterPro" id="IPR003115">
    <property type="entry name" value="ParB_N"/>
</dbReference>
<gene>
    <name evidence="8" type="ORF">MU848_03840</name>
</gene>
<comment type="similarity">
    <text evidence="1">Belongs to the N(4)/N(6)-methyltransferase family.</text>
</comment>
<evidence type="ECO:0000256" key="1">
    <source>
        <dbReference type="ARBA" id="ARBA00006594"/>
    </source>
</evidence>
<dbReference type="Gene3D" id="3.90.1530.10">
    <property type="entry name" value="Conserved hypothetical protein from pyrococcus furiosus pfu- 392566-001, ParB domain"/>
    <property type="match status" value="1"/>
</dbReference>
<evidence type="ECO:0000259" key="7">
    <source>
        <dbReference type="SMART" id="SM00470"/>
    </source>
</evidence>
<dbReference type="InterPro" id="IPR050336">
    <property type="entry name" value="Chromosome_partition/occlusion"/>
</dbReference>
<dbReference type="PIRSF" id="PIRSF036758">
    <property type="entry name" value="Aden_M_ParB"/>
    <property type="match status" value="1"/>
</dbReference>
<dbReference type="PANTHER" id="PTHR33375">
    <property type="entry name" value="CHROMOSOME-PARTITIONING PROTEIN PARB-RELATED"/>
    <property type="match status" value="1"/>
</dbReference>
<keyword evidence="4" id="KW-0808">Transferase</keyword>
<dbReference type="PRINTS" id="PR00506">
    <property type="entry name" value="D21N6MTFRASE"/>
</dbReference>
<keyword evidence="5" id="KW-0949">S-adenosyl-L-methionine</keyword>
<dbReference type="RefSeq" id="WP_247230311.1">
    <property type="nucleotide sequence ID" value="NZ_JALKHS010000006.1"/>
</dbReference>
<protein>
    <recommendedName>
        <fullName evidence="2">site-specific DNA-methyltransferase (adenine-specific)</fullName>
        <ecNumber evidence="2">2.1.1.72</ecNumber>
    </recommendedName>
</protein>
<sequence length="459" mass="50686">MNDNADIRGDGLIRSLKVELRPLAAIRPAKRNARTHSEKQIEQIASSIRQFGFTNPIIVNDEGMIVAGHGRHAAAKLLGLVDVPVIPIHDLDPAELRTYALADNRIAQNAGWDAEVLRIEFEELNALELSFDLEITGFSTTEMDQLLVITPEEEKLEKLPEVDKKQTCGVERGDVWILGNHRLLCGDSRSPESFATLMGDARARLVFSDPPFNVKINGHVGGLGKTKHAEFAMATGEMSKPEFTGFLETAFRNAADVSMDGAIHYQCMDWRHVEEMMKAGSAVYSELKNICIWSKDNAGMGSFYRSQHELVFVWKVGSAPHLNTVELGKNGRYRTNIWNYRGPTKSGPDAELAMHPTVKPVPMIMDAIRDTSKPGEIVLDPFGGSGSTLIAAEKTKRHGRLIEYEPGYCEVTIRRWQTLTRKPAVLEATGESFTEVSARRIATMEDAADAALAVSAADD</sequence>
<dbReference type="CDD" id="cd16403">
    <property type="entry name" value="ParB_N_like_MT"/>
    <property type="match status" value="1"/>
</dbReference>
<dbReference type="SUPFAM" id="SSF110849">
    <property type="entry name" value="ParB/Sulfiredoxin"/>
    <property type="match status" value="1"/>
</dbReference>
<evidence type="ECO:0000313" key="8">
    <source>
        <dbReference type="EMBL" id="MCK0530715.1"/>
    </source>
</evidence>
<keyword evidence="9" id="KW-1185">Reference proteome</keyword>
<evidence type="ECO:0000256" key="6">
    <source>
        <dbReference type="ARBA" id="ARBA00047942"/>
    </source>
</evidence>
<dbReference type="EC" id="2.1.1.72" evidence="2"/>
<evidence type="ECO:0000256" key="2">
    <source>
        <dbReference type="ARBA" id="ARBA00011900"/>
    </source>
</evidence>
<dbReference type="InterPro" id="IPR015840">
    <property type="entry name" value="DNA_MeTrfase_ParB"/>
</dbReference>
<keyword evidence="3" id="KW-0489">Methyltransferase</keyword>
<evidence type="ECO:0000256" key="5">
    <source>
        <dbReference type="ARBA" id="ARBA00022691"/>
    </source>
</evidence>
<dbReference type="SMART" id="SM00470">
    <property type="entry name" value="ParB"/>
    <property type="match status" value="1"/>
</dbReference>
<name>A0ABT0DUD4_9SPHN</name>
<dbReference type="Pfam" id="PF01555">
    <property type="entry name" value="N6_N4_Mtase"/>
    <property type="match status" value="1"/>
</dbReference>
<reference evidence="8 9" key="1">
    <citation type="submission" date="2022-04" db="EMBL/GenBank/DDBJ databases">
        <authorList>
            <person name="Huq M.A."/>
        </authorList>
    </citation>
    <scope>NUCLEOTIDE SEQUENCE [LARGE SCALE GENOMIC DNA]</scope>
    <source>
        <strain evidence="8 9">MAH-33</strain>
    </source>
</reference>
<dbReference type="Gene3D" id="3.40.50.150">
    <property type="entry name" value="Vaccinia Virus protein VP39"/>
    <property type="match status" value="1"/>
</dbReference>
<proteinExistence type="inferred from homology"/>
<organism evidence="8 9">
    <name type="scientific">Sphingobium agri</name>
    <dbReference type="NCBI Taxonomy" id="2933566"/>
    <lineage>
        <taxon>Bacteria</taxon>
        <taxon>Pseudomonadati</taxon>
        <taxon>Pseudomonadota</taxon>
        <taxon>Alphaproteobacteria</taxon>
        <taxon>Sphingomonadales</taxon>
        <taxon>Sphingomonadaceae</taxon>
        <taxon>Sphingobium</taxon>
    </lineage>
</organism>
<evidence type="ECO:0000256" key="3">
    <source>
        <dbReference type="ARBA" id="ARBA00022603"/>
    </source>
</evidence>
<accession>A0ABT0DUD4</accession>
<comment type="caution">
    <text evidence="8">The sequence shown here is derived from an EMBL/GenBank/DDBJ whole genome shotgun (WGS) entry which is preliminary data.</text>
</comment>